<dbReference type="EMBL" id="JBGBPQ010000012">
    <property type="protein sequence ID" value="KAL1514598.1"/>
    <property type="molecule type" value="Genomic_DNA"/>
</dbReference>
<dbReference type="Pfam" id="PF23197">
    <property type="entry name" value="IG_AIR9"/>
    <property type="match status" value="1"/>
</dbReference>
<feature type="compositionally biased region" description="Polar residues" evidence="2">
    <location>
        <begin position="533"/>
        <end position="554"/>
    </location>
</feature>
<keyword evidence="1" id="KW-0175">Coiled coil</keyword>
<evidence type="ECO:0000313" key="4">
    <source>
        <dbReference type="EMBL" id="KAL1514598.1"/>
    </source>
</evidence>
<dbReference type="Proteomes" id="UP001515480">
    <property type="component" value="Unassembled WGS sequence"/>
</dbReference>
<accession>A0AB34J4L2</accession>
<proteinExistence type="predicted"/>
<dbReference type="PANTHER" id="PTHR31149">
    <property type="entry name" value="EXPRESSED PROTEIN"/>
    <property type="match status" value="1"/>
</dbReference>
<protein>
    <recommendedName>
        <fullName evidence="3">AIR9-like A9 domain-containing protein</fullName>
    </recommendedName>
</protein>
<evidence type="ECO:0000256" key="2">
    <source>
        <dbReference type="SAM" id="MobiDB-lite"/>
    </source>
</evidence>
<evidence type="ECO:0000259" key="3">
    <source>
        <dbReference type="Pfam" id="PF23197"/>
    </source>
</evidence>
<feature type="region of interest" description="Disordered" evidence="2">
    <location>
        <begin position="533"/>
        <end position="597"/>
    </location>
</feature>
<feature type="domain" description="AIR9-like A9" evidence="3">
    <location>
        <begin position="321"/>
        <end position="397"/>
    </location>
</feature>
<reference evidence="4 5" key="1">
    <citation type="journal article" date="2024" name="Science">
        <title>Giant polyketide synthase enzymes in the biosynthesis of giant marine polyether toxins.</title>
        <authorList>
            <person name="Fallon T.R."/>
            <person name="Shende V.V."/>
            <person name="Wierzbicki I.H."/>
            <person name="Pendleton A.L."/>
            <person name="Watervoot N.F."/>
            <person name="Auber R.P."/>
            <person name="Gonzalez D.J."/>
            <person name="Wisecaver J.H."/>
            <person name="Moore B.S."/>
        </authorList>
    </citation>
    <scope>NUCLEOTIDE SEQUENCE [LARGE SCALE GENOMIC DNA]</scope>
    <source>
        <strain evidence="4 5">12B1</strain>
    </source>
</reference>
<dbReference type="Gene3D" id="2.60.40.2700">
    <property type="match status" value="1"/>
</dbReference>
<gene>
    <name evidence="4" type="ORF">AB1Y20_003692</name>
</gene>
<feature type="compositionally biased region" description="Basic and acidic residues" evidence="2">
    <location>
        <begin position="107"/>
        <end position="118"/>
    </location>
</feature>
<feature type="region of interest" description="Disordered" evidence="2">
    <location>
        <begin position="107"/>
        <end position="129"/>
    </location>
</feature>
<keyword evidence="5" id="KW-1185">Reference proteome</keyword>
<comment type="caution">
    <text evidence="4">The sequence shown here is derived from an EMBL/GenBank/DDBJ whole genome shotgun (WGS) entry which is preliminary data.</text>
</comment>
<evidence type="ECO:0000313" key="5">
    <source>
        <dbReference type="Proteomes" id="UP001515480"/>
    </source>
</evidence>
<evidence type="ECO:0000256" key="1">
    <source>
        <dbReference type="SAM" id="Coils"/>
    </source>
</evidence>
<sequence length="597" mass="64658">MESYCHALLSQEKSLEELQRHLRTTEELFRESVKRKNQQLDLLQSEVRRLKTSVSGRDERANAQIESALGAQSAELRRAKELLLSRDADVEQLRKQVDSMKLELAKERSRREEGDEVAHTASAVQGELRKREEELQGVRLQLAQAQSAASRLQAASAEAEAALEAREAELAELRKHEQAGQHSSTEQQVMHKEVQLLRSKCDMLEAKLEKEESARAEADAWASDLENQRDALERERDSLAASLAEARQLLAASEERCAALQAAAKAEGPPPPRPAAAAPPKEAYQTPEVRSRRVEAAAAAPAAAAPPLPPLPAAAEAMEPSVRSLVVGGNPVMGETLSAEASFIGADFTSSTFAWYRGQEKLPATGPSYMTTADDVGHEIFVVVTPVGPDRRQGKPERAHSSSPVAVAADIHMHVGQWLHLGQRRFDGCMEGDKERLLQLDSSKLKVRDKSGKTLVKDVHSVVRMELAADPLGFLLFMPSKKGGGPLTLRAPNSMLRNLIALTVSAFRDPHSLDSWPIAPTSTPSVVLDLATLTTQGGTGNPGSPASSCTSEQPSMADVQACRGTGGADVERTSSQSSLRKAPLGRAFSFGRSKKTK</sequence>
<name>A0AB34J4L2_PRYPA</name>
<organism evidence="4 5">
    <name type="scientific">Prymnesium parvum</name>
    <name type="common">Toxic golden alga</name>
    <dbReference type="NCBI Taxonomy" id="97485"/>
    <lineage>
        <taxon>Eukaryota</taxon>
        <taxon>Haptista</taxon>
        <taxon>Haptophyta</taxon>
        <taxon>Prymnesiophyceae</taxon>
        <taxon>Prymnesiales</taxon>
        <taxon>Prymnesiaceae</taxon>
        <taxon>Prymnesium</taxon>
    </lineage>
</organism>
<feature type="region of interest" description="Disordered" evidence="2">
    <location>
        <begin position="261"/>
        <end position="307"/>
    </location>
</feature>
<dbReference type="PANTHER" id="PTHR31149:SF11">
    <property type="entry name" value="187-KDA MICROTUBULE-ASSOCIATED PROTEIN AIR9"/>
    <property type="match status" value="1"/>
</dbReference>
<dbReference type="AlphaFoldDB" id="A0AB34J4L2"/>
<dbReference type="InterPro" id="IPR056284">
    <property type="entry name" value="AIR9-like_A9"/>
</dbReference>
<feature type="coiled-coil region" evidence="1">
    <location>
        <begin position="8"/>
        <end position="53"/>
    </location>
</feature>